<gene>
    <name evidence="8" type="ORF">LCGC14_2426960</name>
</gene>
<evidence type="ECO:0000256" key="2">
    <source>
        <dbReference type="ARBA" id="ARBA00022741"/>
    </source>
</evidence>
<dbReference type="InterPro" id="IPR036678">
    <property type="entry name" value="MutS_con_dom_sf"/>
</dbReference>
<proteinExistence type="inferred from homology"/>
<feature type="coiled-coil region" evidence="6">
    <location>
        <begin position="324"/>
        <end position="366"/>
    </location>
</feature>
<evidence type="ECO:0000256" key="6">
    <source>
        <dbReference type="SAM" id="Coils"/>
    </source>
</evidence>
<dbReference type="InterPro" id="IPR007696">
    <property type="entry name" value="DNA_mismatch_repair_MutS_core"/>
</dbReference>
<dbReference type="InterPro" id="IPR045076">
    <property type="entry name" value="MutS"/>
</dbReference>
<dbReference type="SMART" id="SM00533">
    <property type="entry name" value="MUTSd"/>
    <property type="match status" value="1"/>
</dbReference>
<dbReference type="GO" id="GO:0005524">
    <property type="term" value="F:ATP binding"/>
    <property type="evidence" value="ECO:0007669"/>
    <property type="project" value="UniProtKB-KW"/>
</dbReference>
<reference evidence="8" key="1">
    <citation type="journal article" date="2015" name="Nature">
        <title>Complex archaea that bridge the gap between prokaryotes and eukaryotes.</title>
        <authorList>
            <person name="Spang A."/>
            <person name="Saw J.H."/>
            <person name="Jorgensen S.L."/>
            <person name="Zaremba-Niedzwiedzka K."/>
            <person name="Martijn J."/>
            <person name="Lind A.E."/>
            <person name="van Eijk R."/>
            <person name="Schleper C."/>
            <person name="Guy L."/>
            <person name="Ettema T.J."/>
        </authorList>
    </citation>
    <scope>NUCLEOTIDE SEQUENCE</scope>
</reference>
<dbReference type="GO" id="GO:0005829">
    <property type="term" value="C:cytosol"/>
    <property type="evidence" value="ECO:0007669"/>
    <property type="project" value="TreeGrafter"/>
</dbReference>
<keyword evidence="5" id="KW-0234">DNA repair</keyword>
<keyword evidence="2" id="KW-0547">Nucleotide-binding</keyword>
<protein>
    <recommendedName>
        <fullName evidence="7">DNA mismatch repair proteins mutS family domain-containing protein</fullName>
    </recommendedName>
</protein>
<dbReference type="AlphaFoldDB" id="A0A0F9CAA5"/>
<feature type="domain" description="DNA mismatch repair proteins mutS family" evidence="7">
    <location>
        <begin position="507"/>
        <end position="523"/>
    </location>
</feature>
<dbReference type="Gene3D" id="1.10.1420.10">
    <property type="match status" value="2"/>
</dbReference>
<dbReference type="Pfam" id="PF05192">
    <property type="entry name" value="MutS_III"/>
    <property type="match status" value="1"/>
</dbReference>
<comment type="caution">
    <text evidence="8">The sequence shown here is derived from an EMBL/GenBank/DDBJ whole genome shotgun (WGS) entry which is preliminary data.</text>
</comment>
<dbReference type="InterPro" id="IPR000432">
    <property type="entry name" value="DNA_mismatch_repair_MutS_C"/>
</dbReference>
<dbReference type="SUPFAM" id="SSF52540">
    <property type="entry name" value="P-loop containing nucleoside triphosphate hydrolases"/>
    <property type="match status" value="1"/>
</dbReference>
<dbReference type="SUPFAM" id="SSF53150">
    <property type="entry name" value="DNA repair protein MutS, domain II"/>
    <property type="match status" value="1"/>
</dbReference>
<keyword evidence="3" id="KW-0067">ATP-binding</keyword>
<dbReference type="SUPFAM" id="SSF48334">
    <property type="entry name" value="DNA repair protein MutS, domain III"/>
    <property type="match status" value="1"/>
</dbReference>
<evidence type="ECO:0000313" key="8">
    <source>
        <dbReference type="EMBL" id="KKL23282.1"/>
    </source>
</evidence>
<dbReference type="PROSITE" id="PS00486">
    <property type="entry name" value="DNA_MISMATCH_REPAIR_2"/>
    <property type="match status" value="1"/>
</dbReference>
<dbReference type="PIRSF" id="PIRSF005813">
    <property type="entry name" value="MSH2"/>
    <property type="match status" value="1"/>
</dbReference>
<sequence>ALQQLTGAVPTSRPPWAFDPHAATEAIKEHFHAATLEGFGLDGWDESISAAGALLEYLKETQKTALGHIRSIRKFARADHMAIDGNTLRCLEVHRTLRTNSRTGSLLGCVDKTHTGMGARLLDRWLTFPLNGYSAIVARQDAVEQFTLDRNSLDELRSLLSNVAQIDRIAAAFAMGRVRPRELVALGDTCRLLPKISALVEPNPCDLIIKLAPSLKGLDAVAQMIAKAIDQDCPNILREGGVIADGYDEQLDHLRSIGADGQAWLAKYQAAQAKRIGLANLKVGYNRVFGYYIEVSHANTDKVPADYVRKQTLKNAERYITDELKRYESEVLTAEQRAKTLEQKLYEELREQLDEHIAALQDAAEAIATLDVLAGFGQLAIERGYCRPDITQDNVLHIVGGKHPVLAEQLKEQFVPNDVHMLAKDDRLLMITGPNMAGKSTYIRQVALLVLMAQTGSFIPAEEATIGLTDRIFTRVGAADELMRGLSTFMVEMVETANILNNATARSLVILDEVGRGTSTCDGLA</sequence>
<dbReference type="InterPro" id="IPR011184">
    <property type="entry name" value="DNA_mismatch_repair_Msh2"/>
</dbReference>
<dbReference type="InterPro" id="IPR007861">
    <property type="entry name" value="DNA_mismatch_repair_MutS_clamp"/>
</dbReference>
<dbReference type="InterPro" id="IPR007860">
    <property type="entry name" value="DNA_mmatch_repair_MutS_con_dom"/>
</dbReference>
<keyword evidence="6" id="KW-0175">Coiled coil</keyword>
<dbReference type="Pfam" id="PF05190">
    <property type="entry name" value="MutS_IV"/>
    <property type="match status" value="1"/>
</dbReference>
<dbReference type="Gene3D" id="3.30.420.110">
    <property type="entry name" value="MutS, connector domain"/>
    <property type="match status" value="1"/>
</dbReference>
<dbReference type="GO" id="GO:0030983">
    <property type="term" value="F:mismatched DNA binding"/>
    <property type="evidence" value="ECO:0007669"/>
    <property type="project" value="InterPro"/>
</dbReference>
<dbReference type="Pfam" id="PF05188">
    <property type="entry name" value="MutS_II"/>
    <property type="match status" value="1"/>
</dbReference>
<evidence type="ECO:0000259" key="7">
    <source>
        <dbReference type="PROSITE" id="PS00486"/>
    </source>
</evidence>
<dbReference type="Pfam" id="PF00488">
    <property type="entry name" value="MutS_V"/>
    <property type="match status" value="1"/>
</dbReference>
<name>A0A0F9CAA5_9ZZZZ</name>
<organism evidence="8">
    <name type="scientific">marine sediment metagenome</name>
    <dbReference type="NCBI Taxonomy" id="412755"/>
    <lineage>
        <taxon>unclassified sequences</taxon>
        <taxon>metagenomes</taxon>
        <taxon>ecological metagenomes</taxon>
    </lineage>
</organism>
<dbReference type="NCBIfam" id="NF003810">
    <property type="entry name" value="PRK05399.1"/>
    <property type="match status" value="1"/>
</dbReference>
<dbReference type="EMBL" id="LAZR01037029">
    <property type="protein sequence ID" value="KKL23282.1"/>
    <property type="molecule type" value="Genomic_DNA"/>
</dbReference>
<dbReference type="SMART" id="SM00534">
    <property type="entry name" value="MUTSac"/>
    <property type="match status" value="1"/>
</dbReference>
<dbReference type="PANTHER" id="PTHR11361">
    <property type="entry name" value="DNA MISMATCH REPAIR PROTEIN MUTS FAMILY MEMBER"/>
    <property type="match status" value="1"/>
</dbReference>
<feature type="non-terminal residue" evidence="8">
    <location>
        <position position="525"/>
    </location>
</feature>
<accession>A0A0F9CAA5</accession>
<evidence type="ECO:0000256" key="4">
    <source>
        <dbReference type="ARBA" id="ARBA00023125"/>
    </source>
</evidence>
<evidence type="ECO:0000256" key="1">
    <source>
        <dbReference type="ARBA" id="ARBA00006271"/>
    </source>
</evidence>
<dbReference type="GO" id="GO:0140664">
    <property type="term" value="F:ATP-dependent DNA damage sensor activity"/>
    <property type="evidence" value="ECO:0007669"/>
    <property type="project" value="InterPro"/>
</dbReference>
<evidence type="ECO:0000256" key="3">
    <source>
        <dbReference type="ARBA" id="ARBA00022840"/>
    </source>
</evidence>
<evidence type="ECO:0000256" key="5">
    <source>
        <dbReference type="ARBA" id="ARBA00023204"/>
    </source>
</evidence>
<dbReference type="Gene3D" id="3.40.50.300">
    <property type="entry name" value="P-loop containing nucleotide triphosphate hydrolases"/>
    <property type="match status" value="1"/>
</dbReference>
<dbReference type="InterPro" id="IPR036187">
    <property type="entry name" value="DNA_mismatch_repair_MutS_sf"/>
</dbReference>
<feature type="non-terminal residue" evidence="8">
    <location>
        <position position="1"/>
    </location>
</feature>
<dbReference type="PANTHER" id="PTHR11361:SF34">
    <property type="entry name" value="DNA MISMATCH REPAIR PROTEIN MSH1, MITOCHONDRIAL"/>
    <property type="match status" value="1"/>
</dbReference>
<keyword evidence="5" id="KW-0227">DNA damage</keyword>
<dbReference type="InterPro" id="IPR027417">
    <property type="entry name" value="P-loop_NTPase"/>
</dbReference>
<dbReference type="GO" id="GO:0006298">
    <property type="term" value="P:mismatch repair"/>
    <property type="evidence" value="ECO:0007669"/>
    <property type="project" value="InterPro"/>
</dbReference>
<comment type="similarity">
    <text evidence="1">Belongs to the DNA mismatch repair MutS family.</text>
</comment>
<keyword evidence="4" id="KW-0238">DNA-binding</keyword>